<dbReference type="Proteomes" id="UP000006238">
    <property type="component" value="Unassembled WGS sequence"/>
</dbReference>
<reference evidence="15 16" key="1">
    <citation type="submission" date="2010-02" db="EMBL/GenBank/DDBJ databases">
        <authorList>
            <person name="Weinstock G."/>
            <person name="Sodergren E."/>
            <person name="Clifton S."/>
            <person name="Fulton L."/>
            <person name="Fulton B."/>
            <person name="Courtney L."/>
            <person name="Fronick C."/>
            <person name="Harrison M."/>
            <person name="Strong C."/>
            <person name="Farmer C."/>
            <person name="Delahaunty K."/>
            <person name="Markovic C."/>
            <person name="Hall O."/>
            <person name="Minx P."/>
            <person name="Tomlinson C."/>
            <person name="Mitreva M."/>
            <person name="Nelson J."/>
            <person name="Hou S."/>
            <person name="Wollam A."/>
            <person name="Pepin K.H."/>
            <person name="Johnson M."/>
            <person name="Bhonagiri V."/>
            <person name="Zhang X."/>
            <person name="Suruliraj S."/>
            <person name="Warren W."/>
            <person name="Chinwalla A."/>
            <person name="Mardis E.R."/>
            <person name="Wilson R.K."/>
        </authorList>
    </citation>
    <scope>NUCLEOTIDE SEQUENCE [LARGE SCALE GENOMIC DNA]</scope>
    <source>
        <strain evidence="15 16">DSM 2876</strain>
    </source>
</reference>
<dbReference type="EC" id="2.7.8.-" evidence="12"/>
<keyword evidence="7 13" id="KW-1133">Transmembrane helix</keyword>
<dbReference type="CDD" id="cd09160">
    <property type="entry name" value="PLDc_SMU_988_like_2"/>
    <property type="match status" value="1"/>
</dbReference>
<dbReference type="InterPro" id="IPR001736">
    <property type="entry name" value="PLipase_D/transphosphatidylase"/>
</dbReference>
<dbReference type="SMART" id="SM00155">
    <property type="entry name" value="PLDc"/>
    <property type="match status" value="2"/>
</dbReference>
<feature type="transmembrane region" description="Helical" evidence="13">
    <location>
        <begin position="68"/>
        <end position="86"/>
    </location>
</feature>
<dbReference type="PROSITE" id="PS50035">
    <property type="entry name" value="PLD"/>
    <property type="match status" value="2"/>
</dbReference>
<dbReference type="HOGENOM" id="CLU_038053_1_2_9"/>
<dbReference type="CDD" id="cd09154">
    <property type="entry name" value="PLDc_SMU_988_like_1"/>
    <property type="match status" value="1"/>
</dbReference>
<evidence type="ECO:0000256" key="11">
    <source>
        <dbReference type="ARBA" id="ARBA00023264"/>
    </source>
</evidence>
<dbReference type="GO" id="GO:0032049">
    <property type="term" value="P:cardiolipin biosynthetic process"/>
    <property type="evidence" value="ECO:0007669"/>
    <property type="project" value="UniProtKB-UniRule"/>
</dbReference>
<gene>
    <name evidence="15" type="ORF">BUTYVIB_01712</name>
</gene>
<organism evidence="15 16">
    <name type="scientific">Eshraghiella crossota DSM 2876</name>
    <dbReference type="NCBI Taxonomy" id="511680"/>
    <lineage>
        <taxon>Bacteria</taxon>
        <taxon>Bacillati</taxon>
        <taxon>Bacillota</taxon>
        <taxon>Clostridia</taxon>
        <taxon>Lachnospirales</taxon>
        <taxon>Lachnospiraceae</taxon>
        <taxon>Eshraghiella</taxon>
    </lineage>
</organism>
<protein>
    <recommendedName>
        <fullName evidence="12">Cardiolipin synthase</fullName>
        <ecNumber evidence="12">2.7.8.-</ecNumber>
    </recommendedName>
</protein>
<dbReference type="GO" id="GO:0016787">
    <property type="term" value="F:hydrolase activity"/>
    <property type="evidence" value="ECO:0007669"/>
    <property type="project" value="UniProtKB-KW"/>
</dbReference>
<dbReference type="RefSeq" id="WP_005603463.1">
    <property type="nucleotide sequence ID" value="NZ_GG663524.1"/>
</dbReference>
<comment type="caution">
    <text evidence="15">The sequence shown here is derived from an EMBL/GenBank/DDBJ whole genome shotgun (WGS) entry which is preliminary data.</text>
</comment>
<name>D4S0U2_9FIRM</name>
<dbReference type="EMBL" id="ABWN01000030">
    <property type="protein sequence ID" value="EFF68440.1"/>
    <property type="molecule type" value="Genomic_DNA"/>
</dbReference>
<feature type="transmembrane region" description="Helical" evidence="13">
    <location>
        <begin position="38"/>
        <end position="56"/>
    </location>
</feature>
<keyword evidence="9 13" id="KW-0472">Membrane</keyword>
<proteinExistence type="predicted"/>
<dbReference type="PANTHER" id="PTHR21248:SF22">
    <property type="entry name" value="PHOSPHOLIPASE D"/>
    <property type="match status" value="1"/>
</dbReference>
<evidence type="ECO:0000256" key="6">
    <source>
        <dbReference type="ARBA" id="ARBA00022737"/>
    </source>
</evidence>
<keyword evidence="6" id="KW-0677">Repeat</keyword>
<dbReference type="PANTHER" id="PTHR21248">
    <property type="entry name" value="CARDIOLIPIN SYNTHASE"/>
    <property type="match status" value="1"/>
</dbReference>
<dbReference type="STRING" id="45851.BHV86_09255"/>
<evidence type="ECO:0000256" key="9">
    <source>
        <dbReference type="ARBA" id="ARBA00023136"/>
    </source>
</evidence>
<keyword evidence="15" id="KW-0378">Hydrolase</keyword>
<dbReference type="InterPro" id="IPR025202">
    <property type="entry name" value="PLD-like_dom"/>
</dbReference>
<comment type="subcellular location">
    <subcellularLocation>
        <location evidence="1">Cell membrane</location>
        <topology evidence="1">Multi-pass membrane protein</topology>
    </subcellularLocation>
</comment>
<dbReference type="InterPro" id="IPR027379">
    <property type="entry name" value="CLS_N"/>
</dbReference>
<keyword evidence="16" id="KW-1185">Reference proteome</keyword>
<evidence type="ECO:0000256" key="3">
    <source>
        <dbReference type="ARBA" id="ARBA00022516"/>
    </source>
</evidence>
<dbReference type="eggNOG" id="COG1502">
    <property type="taxonomic scope" value="Bacteria"/>
</dbReference>
<evidence type="ECO:0000256" key="8">
    <source>
        <dbReference type="ARBA" id="ARBA00023098"/>
    </source>
</evidence>
<feature type="domain" description="PLD phosphodiesterase" evidence="14">
    <location>
        <begin position="421"/>
        <end position="448"/>
    </location>
</feature>
<dbReference type="Pfam" id="PF13396">
    <property type="entry name" value="PLDc_N"/>
    <property type="match status" value="1"/>
</dbReference>
<feature type="transmembrane region" description="Helical" evidence="13">
    <location>
        <begin position="12"/>
        <end position="32"/>
    </location>
</feature>
<sequence>MKRLFSPKKLRILFLALAVVVQAAVIVIPYVFLKHYIVHFNGVFRLVSVFVVLYILKSDINPVYKIPWIVLLLALPVFGGVLYIIYGRLHFSKKDIMTFVDINNKCKEALALRPSANDSLEKEAPLIYPQAKYLLDYALAPTYKNTETTYFPLGDDMFPVMLSELNKAEKFIFMEYFIIEDGLMLNSILDILKEKASRGVDVRFMYDSLGSIAKAPVDIVRDLRKAGIRCFEFNTFRSILDNRYNNRDHRKICVIDGNVGFTGGVNLADEYINVKTVYGHWKDTAIMIKGDAVWSLTNMFLTLWDGINKCDEDFRKYLPDIDVKTDNGYVIPYTDFPIDNETVGKSVYLNMINRANRYIYIMTPYLILDNTMATSLCDAAKSGIDVRLITPGIADKKLVNLLTKSYYDKLIEAGVKIYEYTPGFVHAKIFVSDDETAVVGTINLDYRSLAHHFENAIWMYKTDIVADIKKDFLDTQEKCERITLEKCMKKSFAKIIFLPILRLFSPML</sequence>
<keyword evidence="10" id="KW-0594">Phospholipid biosynthesis</keyword>
<evidence type="ECO:0000259" key="14">
    <source>
        <dbReference type="PROSITE" id="PS50035"/>
    </source>
</evidence>
<dbReference type="SUPFAM" id="SSF56024">
    <property type="entry name" value="Phospholipase D/nuclease"/>
    <property type="match status" value="2"/>
</dbReference>
<keyword evidence="8" id="KW-0443">Lipid metabolism</keyword>
<keyword evidence="3" id="KW-0444">Lipid biosynthesis</keyword>
<dbReference type="AlphaFoldDB" id="D4S0U2"/>
<dbReference type="Gene3D" id="3.30.870.10">
    <property type="entry name" value="Endonuclease Chain A"/>
    <property type="match status" value="2"/>
</dbReference>
<evidence type="ECO:0000256" key="5">
    <source>
        <dbReference type="ARBA" id="ARBA00022692"/>
    </source>
</evidence>
<evidence type="ECO:0000256" key="2">
    <source>
        <dbReference type="ARBA" id="ARBA00022475"/>
    </source>
</evidence>
<keyword evidence="2" id="KW-1003">Cell membrane</keyword>
<accession>D4S0U2</accession>
<keyword evidence="4" id="KW-0808">Transferase</keyword>
<dbReference type="GeneID" id="98918065"/>
<dbReference type="GO" id="GO:0008808">
    <property type="term" value="F:cardiolipin synthase activity"/>
    <property type="evidence" value="ECO:0007669"/>
    <property type="project" value="UniProtKB-UniRule"/>
</dbReference>
<dbReference type="GO" id="GO:0005886">
    <property type="term" value="C:plasma membrane"/>
    <property type="evidence" value="ECO:0007669"/>
    <property type="project" value="UniProtKB-SubCell"/>
</dbReference>
<evidence type="ECO:0000256" key="7">
    <source>
        <dbReference type="ARBA" id="ARBA00022989"/>
    </source>
</evidence>
<evidence type="ECO:0000256" key="12">
    <source>
        <dbReference type="NCBIfam" id="TIGR04265"/>
    </source>
</evidence>
<evidence type="ECO:0000256" key="4">
    <source>
        <dbReference type="ARBA" id="ARBA00022679"/>
    </source>
</evidence>
<evidence type="ECO:0000313" key="16">
    <source>
        <dbReference type="Proteomes" id="UP000006238"/>
    </source>
</evidence>
<keyword evidence="11" id="KW-1208">Phospholipid metabolism</keyword>
<dbReference type="InterPro" id="IPR022924">
    <property type="entry name" value="Cardiolipin_synthase"/>
</dbReference>
<feature type="domain" description="PLD phosphodiesterase" evidence="14">
    <location>
        <begin position="244"/>
        <end position="271"/>
    </location>
</feature>
<evidence type="ECO:0000313" key="15">
    <source>
        <dbReference type="EMBL" id="EFF68440.1"/>
    </source>
</evidence>
<evidence type="ECO:0000256" key="13">
    <source>
        <dbReference type="SAM" id="Phobius"/>
    </source>
</evidence>
<dbReference type="NCBIfam" id="TIGR04265">
    <property type="entry name" value="bac_cardiolipin"/>
    <property type="match status" value="1"/>
</dbReference>
<evidence type="ECO:0000256" key="1">
    <source>
        <dbReference type="ARBA" id="ARBA00004651"/>
    </source>
</evidence>
<dbReference type="Pfam" id="PF13091">
    <property type="entry name" value="PLDc_2"/>
    <property type="match status" value="2"/>
</dbReference>
<evidence type="ECO:0000256" key="10">
    <source>
        <dbReference type="ARBA" id="ARBA00023209"/>
    </source>
</evidence>
<keyword evidence="5 13" id="KW-0812">Transmembrane</keyword>